<dbReference type="AlphaFoldDB" id="A0A9Q3C765"/>
<dbReference type="GO" id="GO:0016192">
    <property type="term" value="P:vesicle-mediated transport"/>
    <property type="evidence" value="ECO:0007669"/>
    <property type="project" value="TreeGrafter"/>
</dbReference>
<dbReference type="SUPFAM" id="SSF54373">
    <property type="entry name" value="FAD-linked reductases, C-terminal domain"/>
    <property type="match status" value="1"/>
</dbReference>
<protein>
    <recommendedName>
        <fullName evidence="2">Rab GDP dissociation inhibitor</fullName>
    </recommendedName>
</protein>
<dbReference type="Gene3D" id="3.30.519.10">
    <property type="entry name" value="Guanine Nucleotide Dissociation Inhibitor, domain 2"/>
    <property type="match status" value="1"/>
</dbReference>
<dbReference type="FunFam" id="1.10.405.10:FF:000001">
    <property type="entry name" value="Rab GDP dissociation inhibitor"/>
    <property type="match status" value="1"/>
</dbReference>
<dbReference type="Pfam" id="PF00996">
    <property type="entry name" value="GDI"/>
    <property type="match status" value="1"/>
</dbReference>
<gene>
    <name evidence="3" type="ORF">O181_017212</name>
</gene>
<dbReference type="GO" id="GO:0005737">
    <property type="term" value="C:cytoplasm"/>
    <property type="evidence" value="ECO:0007669"/>
    <property type="project" value="TreeGrafter"/>
</dbReference>
<evidence type="ECO:0000256" key="1">
    <source>
        <dbReference type="ARBA" id="ARBA00005593"/>
    </source>
</evidence>
<dbReference type="Proteomes" id="UP000765509">
    <property type="component" value="Unassembled WGS sequence"/>
</dbReference>
<dbReference type="InterPro" id="IPR000806">
    <property type="entry name" value="RabGDI"/>
</dbReference>
<dbReference type="GO" id="GO:0015031">
    <property type="term" value="P:protein transport"/>
    <property type="evidence" value="ECO:0007669"/>
    <property type="project" value="InterPro"/>
</dbReference>
<organism evidence="3 4">
    <name type="scientific">Austropuccinia psidii MF-1</name>
    <dbReference type="NCBI Taxonomy" id="1389203"/>
    <lineage>
        <taxon>Eukaryota</taxon>
        <taxon>Fungi</taxon>
        <taxon>Dikarya</taxon>
        <taxon>Basidiomycota</taxon>
        <taxon>Pucciniomycotina</taxon>
        <taxon>Pucciniomycetes</taxon>
        <taxon>Pucciniales</taxon>
        <taxon>Sphaerophragmiaceae</taxon>
        <taxon>Austropuccinia</taxon>
    </lineage>
</organism>
<dbReference type="PANTHER" id="PTHR11787">
    <property type="entry name" value="RAB GDP-DISSOCIATION INHIBITOR"/>
    <property type="match status" value="1"/>
</dbReference>
<dbReference type="InterPro" id="IPR018203">
    <property type="entry name" value="GDP_dissociation_inhibitor"/>
</dbReference>
<dbReference type="Gene3D" id="3.50.50.60">
    <property type="entry name" value="FAD/NAD(P)-binding domain"/>
    <property type="match status" value="1"/>
</dbReference>
<evidence type="ECO:0000256" key="2">
    <source>
        <dbReference type="RuleBase" id="RU363124"/>
    </source>
</evidence>
<dbReference type="PRINTS" id="PR00891">
    <property type="entry name" value="RABGDIREP"/>
</dbReference>
<evidence type="ECO:0000313" key="3">
    <source>
        <dbReference type="EMBL" id="MBW0477497.1"/>
    </source>
</evidence>
<dbReference type="Gene3D" id="1.10.405.10">
    <property type="entry name" value="Guanine Nucleotide Dissociation Inhibitor, domain 1"/>
    <property type="match status" value="1"/>
</dbReference>
<dbReference type="GO" id="GO:0005093">
    <property type="term" value="F:Rab GDP-dissociation inhibitor activity"/>
    <property type="evidence" value="ECO:0007669"/>
    <property type="project" value="InterPro"/>
</dbReference>
<sequence>MDEDYDYVVLGTGLTECILSGLLSVDGKKVLHMDRNEYYGAESASLTLSQLFRKFRQGMAPPAELGRDRDWAIDLIPKFMMINGELTNILIHTDVTRYLDFKQIAGSYVLAAGKVAKVPSSEIEAVTSPLMGLFEKRRAKKFFEWVANYRADDPSTHNGIIMEVTPMQEVFTKFSLEPATMDFIGHAMALHSDDSYKTRPVKETYERIMLYTTSIARYGKSPYIYPLYGLGELPQGFARLSAIYGGTYMLDKPIDEIIYDGDGKVSGVRSGSETVKAKKVIGDPSYFLSGSGDKVIEEGKVVRSICILDHPIPNTDDSDSFQLVIPQAQVGRKHDIYIAATSSTHNVCPKGYYIAIVSTIVETSTPELELAPAYKLLGLIREKFVSVSPIYVPAASGQQDNVFITRSYDATSHFETVTDDVKDVWRRAVGGEIVLKKREAGDGGLEAQA</sequence>
<dbReference type="PRINTS" id="PR00892">
    <property type="entry name" value="RABGDI"/>
</dbReference>
<keyword evidence="4" id="KW-1185">Reference proteome</keyword>
<dbReference type="SUPFAM" id="SSF51905">
    <property type="entry name" value="FAD/NAD(P)-binding domain"/>
    <property type="match status" value="2"/>
</dbReference>
<proteinExistence type="inferred from homology"/>
<name>A0A9Q3C765_9BASI</name>
<dbReference type="EMBL" id="AVOT02004835">
    <property type="protein sequence ID" value="MBW0477497.1"/>
    <property type="molecule type" value="Genomic_DNA"/>
</dbReference>
<accession>A0A9Q3C765</accession>
<comment type="similarity">
    <text evidence="1 2">Belongs to the Rab GDI family.</text>
</comment>
<dbReference type="GO" id="GO:0007264">
    <property type="term" value="P:small GTPase-mediated signal transduction"/>
    <property type="evidence" value="ECO:0007669"/>
    <property type="project" value="InterPro"/>
</dbReference>
<dbReference type="PANTHER" id="PTHR11787:SF8">
    <property type="entry name" value="RAB GDP DISSOCIATION INHIBITOR"/>
    <property type="match status" value="1"/>
</dbReference>
<dbReference type="OrthoDB" id="9446342at2759"/>
<evidence type="ECO:0000313" key="4">
    <source>
        <dbReference type="Proteomes" id="UP000765509"/>
    </source>
</evidence>
<dbReference type="InterPro" id="IPR036188">
    <property type="entry name" value="FAD/NAD-bd_sf"/>
</dbReference>
<comment type="caution">
    <text evidence="3">The sequence shown here is derived from an EMBL/GenBank/DDBJ whole genome shotgun (WGS) entry which is preliminary data.</text>
</comment>
<reference evidence="3" key="1">
    <citation type="submission" date="2021-03" db="EMBL/GenBank/DDBJ databases">
        <title>Draft genome sequence of rust myrtle Austropuccinia psidii MF-1, a brazilian biotype.</title>
        <authorList>
            <person name="Quecine M.C."/>
            <person name="Pachon D.M.R."/>
            <person name="Bonatelli M.L."/>
            <person name="Correr F.H."/>
            <person name="Franceschini L.M."/>
            <person name="Leite T.F."/>
            <person name="Margarido G.R.A."/>
            <person name="Almeida C.A."/>
            <person name="Ferrarezi J.A."/>
            <person name="Labate C.A."/>
        </authorList>
    </citation>
    <scope>NUCLEOTIDE SEQUENCE</scope>
    <source>
        <strain evidence="3">MF-1</strain>
    </source>
</reference>